<dbReference type="AlphaFoldDB" id="A0A848C8L4"/>
<dbReference type="EMBL" id="JABAFY010000033">
    <property type="protein sequence ID" value="NME52631.1"/>
    <property type="molecule type" value="Genomic_DNA"/>
</dbReference>
<accession>A0A848C8L4</accession>
<name>A0A848C8L4_9BACT</name>
<organism evidence="3 4">
    <name type="scientific">Desulfovibrio piger</name>
    <dbReference type="NCBI Taxonomy" id="901"/>
    <lineage>
        <taxon>Bacteria</taxon>
        <taxon>Pseudomonadati</taxon>
        <taxon>Thermodesulfobacteriota</taxon>
        <taxon>Desulfovibrionia</taxon>
        <taxon>Desulfovibrionales</taxon>
        <taxon>Desulfovibrionaceae</taxon>
        <taxon>Desulfovibrio</taxon>
    </lineage>
</organism>
<dbReference type="InterPro" id="IPR050490">
    <property type="entry name" value="Bact_solute-bd_prot1"/>
</dbReference>
<dbReference type="InterPro" id="IPR006059">
    <property type="entry name" value="SBP"/>
</dbReference>
<dbReference type="PANTHER" id="PTHR43649">
    <property type="entry name" value="ARABINOSE-BINDING PROTEIN-RELATED"/>
    <property type="match status" value="1"/>
</dbReference>
<reference evidence="3 4" key="1">
    <citation type="submission" date="2020-04" db="EMBL/GenBank/DDBJ databases">
        <authorList>
            <person name="Hitch T.C.A."/>
            <person name="Wylensek D."/>
            <person name="Clavel T."/>
        </authorList>
    </citation>
    <scope>NUCLEOTIDE SEQUENCE [LARGE SCALE GENOMIC DNA]</scope>
    <source>
        <strain evidence="3 4">PG-251-APC-1</strain>
    </source>
</reference>
<dbReference type="Proteomes" id="UP000522333">
    <property type="component" value="Unassembled WGS sequence"/>
</dbReference>
<evidence type="ECO:0000313" key="4">
    <source>
        <dbReference type="Proteomes" id="UP000522333"/>
    </source>
</evidence>
<sequence>MRVWQDNMEHGTMPDAKPAACARVLCRTFLRVMLAVHVLLLCACTDSPLDSDKPVTLTMWHVYGAQARSPMNMLIDRFNQTVGKEQGIIINVTSVSSTWTIHDELVASARKDPGSEEPPDLFTCYPKTVAMIDSARLLDWKKYFSEEELKNYVPAFLEEGMIGDALYGFPFAKSTNLLYVNDTLFEPFSRETGITHADLATMDGIFRAADRYHEWSGGKSFFMYDDWIHYAMLNSEALGEPFFEKGCIRWDNPVLLKIWRPLAKAAANGQLWLNPGYNSTVMMMGEVVCGVGSSAAILYFNDTLTLRDNTTLPLRLTVLPDPRFGGAKRLDIQRGSALYACASTPKKEYAAAVFCKWITSPEVNRSLTIQGGYMPVHKEAFQKLMQANRADFLNDRYWQAYKVLRSLYETSTFVPAPDFEHYGELEKRFGMALRDVLSTYRGTWFSVDNNSDRVVRSTLMQMKKHLDVPFY</sequence>
<evidence type="ECO:0000256" key="1">
    <source>
        <dbReference type="ARBA" id="ARBA00004418"/>
    </source>
</evidence>
<dbReference type="Pfam" id="PF13416">
    <property type="entry name" value="SBP_bac_8"/>
    <property type="match status" value="1"/>
</dbReference>
<evidence type="ECO:0000256" key="2">
    <source>
        <dbReference type="ARBA" id="ARBA00008520"/>
    </source>
</evidence>
<gene>
    <name evidence="3" type="ORF">HF854_08895</name>
</gene>
<dbReference type="RefSeq" id="WP_168935962.1">
    <property type="nucleotide sequence ID" value="NZ_CAMFBL010000069.1"/>
</dbReference>
<dbReference type="SUPFAM" id="SSF53850">
    <property type="entry name" value="Periplasmic binding protein-like II"/>
    <property type="match status" value="1"/>
</dbReference>
<dbReference type="PANTHER" id="PTHR43649:SF12">
    <property type="entry name" value="DIACETYLCHITOBIOSE BINDING PROTEIN DASA"/>
    <property type="match status" value="1"/>
</dbReference>
<evidence type="ECO:0000313" key="3">
    <source>
        <dbReference type="EMBL" id="NME52631.1"/>
    </source>
</evidence>
<comment type="caution">
    <text evidence="3">The sequence shown here is derived from an EMBL/GenBank/DDBJ whole genome shotgun (WGS) entry which is preliminary data.</text>
</comment>
<comment type="similarity">
    <text evidence="2">Belongs to the bacterial solute-binding protein 1 family.</text>
</comment>
<protein>
    <submittedName>
        <fullName evidence="3">Extracellular solute-binding protein</fullName>
    </submittedName>
</protein>
<proteinExistence type="inferred from homology"/>
<comment type="subcellular location">
    <subcellularLocation>
        <location evidence="1">Periplasm</location>
    </subcellularLocation>
</comment>
<dbReference type="Gene3D" id="3.40.190.10">
    <property type="entry name" value="Periplasmic binding protein-like II"/>
    <property type="match status" value="1"/>
</dbReference>
<dbReference type="GO" id="GO:0042597">
    <property type="term" value="C:periplasmic space"/>
    <property type="evidence" value="ECO:0007669"/>
    <property type="project" value="UniProtKB-SubCell"/>
</dbReference>